<dbReference type="GO" id="GO:0005737">
    <property type="term" value="C:cytoplasm"/>
    <property type="evidence" value="ECO:0007669"/>
    <property type="project" value="TreeGrafter"/>
</dbReference>
<dbReference type="CDD" id="cd00144">
    <property type="entry name" value="MPP_PPP_family"/>
    <property type="match status" value="1"/>
</dbReference>
<dbReference type="EMBL" id="MLAK01000078">
    <property type="protein sequence ID" value="OHT16697.1"/>
    <property type="molecule type" value="Genomic_DNA"/>
</dbReference>
<dbReference type="InterPro" id="IPR029052">
    <property type="entry name" value="Metallo-depent_PP-like"/>
</dbReference>
<dbReference type="GO" id="GO:0004722">
    <property type="term" value="F:protein serine/threonine phosphatase activity"/>
    <property type="evidence" value="ECO:0007669"/>
    <property type="project" value="UniProtKB-EC"/>
</dbReference>
<evidence type="ECO:0000259" key="3">
    <source>
        <dbReference type="PROSITE" id="PS00125"/>
    </source>
</evidence>
<dbReference type="InterPro" id="IPR004843">
    <property type="entry name" value="Calcineurin-like_PHP"/>
</dbReference>
<dbReference type="GeneID" id="94831644"/>
<evidence type="ECO:0000256" key="2">
    <source>
        <dbReference type="SAM" id="MobiDB-lite"/>
    </source>
</evidence>
<evidence type="ECO:0000256" key="1">
    <source>
        <dbReference type="RuleBase" id="RU004273"/>
    </source>
</evidence>
<evidence type="ECO:0000313" key="4">
    <source>
        <dbReference type="EMBL" id="OHT16697.1"/>
    </source>
</evidence>
<dbReference type="SMART" id="SM00156">
    <property type="entry name" value="PP2Ac"/>
    <property type="match status" value="1"/>
</dbReference>
<feature type="domain" description="Serine/threonine specific protein phosphatases" evidence="3">
    <location>
        <begin position="129"/>
        <end position="134"/>
    </location>
</feature>
<dbReference type="Pfam" id="PF00149">
    <property type="entry name" value="Metallophos"/>
    <property type="match status" value="1"/>
</dbReference>
<name>A0A1J4KZL1_9EUKA</name>
<dbReference type="PANTHER" id="PTHR11668:SF494">
    <property type="entry name" value="PROTEIN PHOSPHATASE, PUTATIVE-RELATED"/>
    <property type="match status" value="1"/>
</dbReference>
<dbReference type="RefSeq" id="XP_068369833.1">
    <property type="nucleotide sequence ID" value="XM_068496940.1"/>
</dbReference>
<dbReference type="EC" id="3.1.3.16" evidence="1"/>
<dbReference type="PANTHER" id="PTHR11668">
    <property type="entry name" value="SERINE/THREONINE PROTEIN PHOSPHATASE"/>
    <property type="match status" value="1"/>
</dbReference>
<dbReference type="Proteomes" id="UP000179807">
    <property type="component" value="Unassembled WGS sequence"/>
</dbReference>
<protein>
    <recommendedName>
        <fullName evidence="1">Serine/threonine-protein phosphatase</fullName>
        <ecNumber evidence="1">3.1.3.16</ecNumber>
    </recommendedName>
</protein>
<accession>A0A1J4KZL1</accession>
<organism evidence="4 5">
    <name type="scientific">Tritrichomonas foetus</name>
    <dbReference type="NCBI Taxonomy" id="1144522"/>
    <lineage>
        <taxon>Eukaryota</taxon>
        <taxon>Metamonada</taxon>
        <taxon>Parabasalia</taxon>
        <taxon>Tritrichomonadida</taxon>
        <taxon>Tritrichomonadidae</taxon>
        <taxon>Tritrichomonas</taxon>
    </lineage>
</organism>
<keyword evidence="1" id="KW-0378">Hydrolase</keyword>
<feature type="compositionally biased region" description="Low complexity" evidence="2">
    <location>
        <begin position="386"/>
        <end position="406"/>
    </location>
</feature>
<dbReference type="OrthoDB" id="445564at2759"/>
<evidence type="ECO:0000313" key="5">
    <source>
        <dbReference type="Proteomes" id="UP000179807"/>
    </source>
</evidence>
<feature type="region of interest" description="Disordered" evidence="2">
    <location>
        <begin position="343"/>
        <end position="436"/>
    </location>
</feature>
<proteinExistence type="inferred from homology"/>
<dbReference type="PRINTS" id="PR00114">
    <property type="entry name" value="STPHPHTASE"/>
</dbReference>
<gene>
    <name evidence="4" type="primary">flw</name>
    <name evidence="4" type="ORF">TRFO_12943</name>
</gene>
<comment type="caution">
    <text evidence="4">The sequence shown here is derived from an EMBL/GenBank/DDBJ whole genome shotgun (WGS) entry which is preliminary data.</text>
</comment>
<dbReference type="Gene3D" id="3.60.21.10">
    <property type="match status" value="1"/>
</dbReference>
<comment type="catalytic activity">
    <reaction evidence="1">
        <text>O-phospho-L-threonyl-[protein] + H2O = L-threonyl-[protein] + phosphate</text>
        <dbReference type="Rhea" id="RHEA:47004"/>
        <dbReference type="Rhea" id="RHEA-COMP:11060"/>
        <dbReference type="Rhea" id="RHEA-COMP:11605"/>
        <dbReference type="ChEBI" id="CHEBI:15377"/>
        <dbReference type="ChEBI" id="CHEBI:30013"/>
        <dbReference type="ChEBI" id="CHEBI:43474"/>
        <dbReference type="ChEBI" id="CHEBI:61977"/>
        <dbReference type="EC" id="3.1.3.16"/>
    </reaction>
</comment>
<dbReference type="SUPFAM" id="SSF56300">
    <property type="entry name" value="Metallo-dependent phosphatases"/>
    <property type="match status" value="1"/>
</dbReference>
<dbReference type="PROSITE" id="PS00125">
    <property type="entry name" value="SER_THR_PHOSPHATASE"/>
    <property type="match status" value="1"/>
</dbReference>
<sequence>MEEDTKSIKDMLVDMNKCLQCDVSQVAKGKIKLNLPKFSVNSLLNLIMTVKEILQKEPTIIELQSPVSVVGDLHGHFLDLVRILQGFGLPIARQYLFLGDFVDRGEFSIETVIYVYLLKVNFPEKVFLIRGNHEFEYICSSSGFLNEITEFYGDRQLFYAFIDSFSVFPMAAVIDDTMLAVHGGIGPNLNELSQIKNMQRPITEFGDDVLDSLLWSDPSTEISGFETSKRGSGYLFGYDSLKKFLDSNGLTKLIRGHECVHDGVFEMFNGMLVTVFSASNYCGSVGNKAAVYTIKDKKNFDVKRFQPLPYFKRTSALYPGSMSARLDPDEDEELLELRRKRRQNLETSSLNNIPHRPPRPPPKPVPQANIKKVEGSSANRKTRSELAQLSQRAHQQQQQQQKAVAAHVKRAANDSKLMIQKRQPRRMIISPVRPHK</sequence>
<keyword evidence="5" id="KW-1185">Reference proteome</keyword>
<dbReference type="GO" id="GO:0005634">
    <property type="term" value="C:nucleus"/>
    <property type="evidence" value="ECO:0007669"/>
    <property type="project" value="TreeGrafter"/>
</dbReference>
<reference evidence="4" key="1">
    <citation type="submission" date="2016-10" db="EMBL/GenBank/DDBJ databases">
        <authorList>
            <person name="Benchimol M."/>
            <person name="Almeida L.G."/>
            <person name="Vasconcelos A.T."/>
            <person name="Perreira-Neves A."/>
            <person name="Rosa I.A."/>
            <person name="Tasca T."/>
            <person name="Bogo M.R."/>
            <person name="de Souza W."/>
        </authorList>
    </citation>
    <scope>NUCLEOTIDE SEQUENCE [LARGE SCALE GENOMIC DNA]</scope>
    <source>
        <strain evidence="4">K</strain>
    </source>
</reference>
<dbReference type="InterPro" id="IPR050341">
    <property type="entry name" value="PP1_catalytic_subunit"/>
</dbReference>
<dbReference type="VEuPathDB" id="TrichDB:TRFO_12943"/>
<comment type="similarity">
    <text evidence="1">Belongs to the PPP phosphatase family.</text>
</comment>
<dbReference type="AlphaFoldDB" id="A0A1J4KZL1"/>
<dbReference type="InterPro" id="IPR006186">
    <property type="entry name" value="Ser/Thr-sp_prot-phosphatase"/>
</dbReference>